<evidence type="ECO:0000259" key="11">
    <source>
        <dbReference type="PROSITE" id="PS50923"/>
    </source>
</evidence>
<dbReference type="PROSITE" id="PS51864">
    <property type="entry name" value="ASTACIN"/>
    <property type="match status" value="1"/>
</dbReference>
<feature type="signal peptide" evidence="9">
    <location>
        <begin position="1"/>
        <end position="20"/>
    </location>
</feature>
<evidence type="ECO:0000256" key="1">
    <source>
        <dbReference type="ARBA" id="ARBA00022670"/>
    </source>
</evidence>
<name>A0AAE1A8G0_9GAST</name>
<feature type="disulfide bond" evidence="7">
    <location>
        <begin position="327"/>
        <end position="354"/>
    </location>
</feature>
<feature type="binding site" evidence="8">
    <location>
        <position position="184"/>
    </location>
    <ligand>
        <name>Zn(2+)</name>
        <dbReference type="ChEBI" id="CHEBI:29105"/>
        <note>catalytic</note>
    </ligand>
</feature>
<evidence type="ECO:0000256" key="8">
    <source>
        <dbReference type="PROSITE-ProRule" id="PRU01211"/>
    </source>
</evidence>
<dbReference type="CDD" id="cd00033">
    <property type="entry name" value="CCP"/>
    <property type="match status" value="1"/>
</dbReference>
<dbReference type="InterPro" id="IPR006026">
    <property type="entry name" value="Peptidase_Metallo"/>
</dbReference>
<keyword evidence="6 7" id="KW-1015">Disulfide bond</keyword>
<dbReference type="CDD" id="cd04280">
    <property type="entry name" value="ZnMc_astacin_like"/>
    <property type="match status" value="1"/>
</dbReference>
<dbReference type="Gene3D" id="2.60.120.200">
    <property type="match status" value="1"/>
</dbReference>
<evidence type="ECO:0000256" key="2">
    <source>
        <dbReference type="ARBA" id="ARBA00022723"/>
    </source>
</evidence>
<evidence type="ECO:0000313" key="13">
    <source>
        <dbReference type="EMBL" id="KAK3782351.1"/>
    </source>
</evidence>
<dbReference type="Pfam" id="PF00629">
    <property type="entry name" value="MAM"/>
    <property type="match status" value="1"/>
</dbReference>
<dbReference type="PROSITE" id="PS00740">
    <property type="entry name" value="MAM_1"/>
    <property type="match status" value="1"/>
</dbReference>
<dbReference type="Proteomes" id="UP001283361">
    <property type="component" value="Unassembled WGS sequence"/>
</dbReference>
<dbReference type="PROSITE" id="PS50923">
    <property type="entry name" value="SUSHI"/>
    <property type="match status" value="1"/>
</dbReference>
<protein>
    <recommendedName>
        <fullName evidence="9">Metalloendopeptidase</fullName>
        <ecNumber evidence="9">3.4.24.-</ecNumber>
    </recommendedName>
</protein>
<sequence length="597" mass="67518">MHSTRLRLLIASSLIAVGLTFPLEQKVTFAYPYANPDENRGNNAQFLEGDIVIDKDLEDRLHEQRTAGPRSKRQAGWAGSSPKLLSRKKRNADFKFYDTWYTRIIPYAFDKIFQSKLDNMRLVEEAMKVIEDVSCVSFTKRVSERDYIIFRSTPSCHSIVGRKGGVQEIGLGDSCLQPQGVIIHEILHALGLWHEQSRQDRDDYVEVLWDNIMKEHHVNFEIRSKFDTDEIFLALKYDYGSVMHYSNTTFITDHASRNHGICLKPKQDLPRGVVMGQRVGLSKLDKKKINALYRCEIKNCEEQPQKPENGKMSGSSTLVGATVHYDCDPGFTLIGSTDRVCRDDGTWSGAEPLCLATNTSLVFHYCNLENSTDRLCGWRQARDDELDWSPNWEKTKSDDTGPYWDHTLGTVSGTYLYMEASGRSFGEKAKLISPTFDLGKAKPCLVFYLSMYGMDMGNLTIYFTDMTSLQPVDSPLYTFAGEQGEDWKQVFVELDQASGPFVVKLEAAIGEGFKSDIAVDDLIIGECATLVPLAKSDRGESGPCVWNLAQMNRLVGLACLGEQLIFLHIVVFRVDVVEYGVPLEYNVHVYPALKFLW</sequence>
<evidence type="ECO:0000256" key="7">
    <source>
        <dbReference type="PROSITE-ProRule" id="PRU00302"/>
    </source>
</evidence>
<evidence type="ECO:0000313" key="14">
    <source>
        <dbReference type="Proteomes" id="UP001283361"/>
    </source>
</evidence>
<reference evidence="13" key="1">
    <citation type="journal article" date="2023" name="G3 (Bethesda)">
        <title>A reference genome for the long-term kleptoplast-retaining sea slug Elysia crispata morphotype clarki.</title>
        <authorList>
            <person name="Eastman K.E."/>
            <person name="Pendleton A.L."/>
            <person name="Shaikh M.A."/>
            <person name="Suttiyut T."/>
            <person name="Ogas R."/>
            <person name="Tomko P."/>
            <person name="Gavelis G."/>
            <person name="Widhalm J.R."/>
            <person name="Wisecaver J.H."/>
        </authorList>
    </citation>
    <scope>NUCLEOTIDE SEQUENCE</scope>
    <source>
        <strain evidence="13">ECLA1</strain>
    </source>
</reference>
<evidence type="ECO:0000256" key="4">
    <source>
        <dbReference type="ARBA" id="ARBA00022833"/>
    </source>
</evidence>
<dbReference type="CDD" id="cd06263">
    <property type="entry name" value="MAM"/>
    <property type="match status" value="1"/>
</dbReference>
<keyword evidence="5 8" id="KW-0482">Metalloprotease</keyword>
<dbReference type="InterPro" id="IPR000436">
    <property type="entry name" value="Sushi_SCR_CCP_dom"/>
</dbReference>
<keyword evidence="9" id="KW-0732">Signal</keyword>
<dbReference type="PROSITE" id="PS50060">
    <property type="entry name" value="MAM_2"/>
    <property type="match status" value="1"/>
</dbReference>
<accession>A0AAE1A8G0</accession>
<dbReference type="SMART" id="SM00137">
    <property type="entry name" value="MAM"/>
    <property type="match status" value="1"/>
</dbReference>
<dbReference type="EMBL" id="JAWDGP010002514">
    <property type="protein sequence ID" value="KAK3782351.1"/>
    <property type="molecule type" value="Genomic_DNA"/>
</dbReference>
<dbReference type="GO" id="GO:0016020">
    <property type="term" value="C:membrane"/>
    <property type="evidence" value="ECO:0007669"/>
    <property type="project" value="InterPro"/>
</dbReference>
<dbReference type="Pfam" id="PF01400">
    <property type="entry name" value="Astacin"/>
    <property type="match status" value="1"/>
</dbReference>
<dbReference type="AlphaFoldDB" id="A0AAE1A8G0"/>
<dbReference type="GO" id="GO:0008270">
    <property type="term" value="F:zinc ion binding"/>
    <property type="evidence" value="ECO:0007669"/>
    <property type="project" value="UniProtKB-UniRule"/>
</dbReference>
<dbReference type="EC" id="3.4.24.-" evidence="9"/>
<keyword evidence="4 8" id="KW-0862">Zinc</keyword>
<dbReference type="SUPFAM" id="SSF55486">
    <property type="entry name" value="Metalloproteases ('zincins'), catalytic domain"/>
    <property type="match status" value="1"/>
</dbReference>
<dbReference type="SUPFAM" id="SSF49899">
    <property type="entry name" value="Concanavalin A-like lectins/glucanases"/>
    <property type="match status" value="1"/>
</dbReference>
<feature type="active site" evidence="8">
    <location>
        <position position="185"/>
    </location>
</feature>
<evidence type="ECO:0000256" key="5">
    <source>
        <dbReference type="ARBA" id="ARBA00023049"/>
    </source>
</evidence>
<comment type="cofactor">
    <cofactor evidence="8 9">
        <name>Zn(2+)</name>
        <dbReference type="ChEBI" id="CHEBI:29105"/>
    </cofactor>
    <text evidence="8 9">Binds 1 zinc ion per subunit.</text>
</comment>
<dbReference type="InterPro" id="IPR001506">
    <property type="entry name" value="Peptidase_M12A"/>
</dbReference>
<dbReference type="GO" id="GO:0004222">
    <property type="term" value="F:metalloendopeptidase activity"/>
    <property type="evidence" value="ECO:0007669"/>
    <property type="project" value="UniProtKB-UniRule"/>
</dbReference>
<dbReference type="InterPro" id="IPR013320">
    <property type="entry name" value="ConA-like_dom_sf"/>
</dbReference>
<feature type="binding site" evidence="8">
    <location>
        <position position="188"/>
    </location>
    <ligand>
        <name>Zn(2+)</name>
        <dbReference type="ChEBI" id="CHEBI:29105"/>
        <note>catalytic</note>
    </ligand>
</feature>
<keyword evidence="1 8" id="KW-0645">Protease</keyword>
<dbReference type="SMART" id="SM00032">
    <property type="entry name" value="CCP"/>
    <property type="match status" value="1"/>
</dbReference>
<feature type="domain" description="Sushi" evidence="11">
    <location>
        <begin position="298"/>
        <end position="356"/>
    </location>
</feature>
<proteinExistence type="predicted"/>
<dbReference type="Gene3D" id="2.10.70.10">
    <property type="entry name" value="Complement Module, domain 1"/>
    <property type="match status" value="1"/>
</dbReference>
<evidence type="ECO:0000256" key="9">
    <source>
        <dbReference type="RuleBase" id="RU361183"/>
    </source>
</evidence>
<organism evidence="13 14">
    <name type="scientific">Elysia crispata</name>
    <name type="common">lettuce slug</name>
    <dbReference type="NCBI Taxonomy" id="231223"/>
    <lineage>
        <taxon>Eukaryota</taxon>
        <taxon>Metazoa</taxon>
        <taxon>Spiralia</taxon>
        <taxon>Lophotrochozoa</taxon>
        <taxon>Mollusca</taxon>
        <taxon>Gastropoda</taxon>
        <taxon>Heterobranchia</taxon>
        <taxon>Euthyneura</taxon>
        <taxon>Panpulmonata</taxon>
        <taxon>Sacoglossa</taxon>
        <taxon>Placobranchoidea</taxon>
        <taxon>Plakobranchidae</taxon>
        <taxon>Elysia</taxon>
    </lineage>
</organism>
<comment type="caution">
    <text evidence="7">Lacks conserved residue(s) required for the propagation of feature annotation.</text>
</comment>
<keyword evidence="7" id="KW-0768">Sushi</keyword>
<keyword evidence="2 8" id="KW-0479">Metal-binding</keyword>
<dbReference type="InterPro" id="IPR034035">
    <property type="entry name" value="Astacin-like_dom"/>
</dbReference>
<dbReference type="Pfam" id="PF00084">
    <property type="entry name" value="Sushi"/>
    <property type="match status" value="1"/>
</dbReference>
<feature type="domain" description="MAM" evidence="10">
    <location>
        <begin position="364"/>
        <end position="529"/>
    </location>
</feature>
<feature type="domain" description="Peptidase M12A" evidence="12">
    <location>
        <begin position="91"/>
        <end position="296"/>
    </location>
</feature>
<dbReference type="PANTHER" id="PTHR10127:SF780">
    <property type="entry name" value="METALLOENDOPEPTIDASE"/>
    <property type="match status" value="1"/>
</dbReference>
<dbReference type="SUPFAM" id="SSF57535">
    <property type="entry name" value="Complement control module/SCR domain"/>
    <property type="match status" value="1"/>
</dbReference>
<keyword evidence="3 8" id="KW-0378">Hydrolase</keyword>
<keyword evidence="14" id="KW-1185">Reference proteome</keyword>
<dbReference type="InterPro" id="IPR000998">
    <property type="entry name" value="MAM_dom"/>
</dbReference>
<evidence type="ECO:0000259" key="12">
    <source>
        <dbReference type="PROSITE" id="PS51864"/>
    </source>
</evidence>
<dbReference type="InterPro" id="IPR024079">
    <property type="entry name" value="MetalloPept_cat_dom_sf"/>
</dbReference>
<evidence type="ECO:0000259" key="10">
    <source>
        <dbReference type="PROSITE" id="PS50060"/>
    </source>
</evidence>
<dbReference type="Gene3D" id="3.40.390.10">
    <property type="entry name" value="Collagenase (Catalytic Domain)"/>
    <property type="match status" value="1"/>
</dbReference>
<gene>
    <name evidence="13" type="ORF">RRG08_027899</name>
</gene>
<feature type="chain" id="PRO_5041779950" description="Metalloendopeptidase" evidence="9">
    <location>
        <begin position="21"/>
        <end position="597"/>
    </location>
</feature>
<evidence type="ECO:0000256" key="6">
    <source>
        <dbReference type="ARBA" id="ARBA00023157"/>
    </source>
</evidence>
<dbReference type="GO" id="GO:0006508">
    <property type="term" value="P:proteolysis"/>
    <property type="evidence" value="ECO:0007669"/>
    <property type="project" value="UniProtKB-KW"/>
</dbReference>
<dbReference type="InterPro" id="IPR035976">
    <property type="entry name" value="Sushi/SCR/CCP_sf"/>
</dbReference>
<dbReference type="PRINTS" id="PR00480">
    <property type="entry name" value="ASTACIN"/>
</dbReference>
<dbReference type="SMART" id="SM00235">
    <property type="entry name" value="ZnMc"/>
    <property type="match status" value="1"/>
</dbReference>
<dbReference type="PANTHER" id="PTHR10127">
    <property type="entry name" value="DISCOIDIN, CUB, EGF, LAMININ , AND ZINC METALLOPROTEASE DOMAIN CONTAINING"/>
    <property type="match status" value="1"/>
</dbReference>
<comment type="caution">
    <text evidence="13">The sequence shown here is derived from an EMBL/GenBank/DDBJ whole genome shotgun (WGS) entry which is preliminary data.</text>
</comment>
<feature type="binding site" evidence="8">
    <location>
        <position position="194"/>
    </location>
    <ligand>
        <name>Zn(2+)</name>
        <dbReference type="ChEBI" id="CHEBI:29105"/>
        <note>catalytic</note>
    </ligand>
</feature>
<evidence type="ECO:0000256" key="3">
    <source>
        <dbReference type="ARBA" id="ARBA00022801"/>
    </source>
</evidence>